<protein>
    <submittedName>
        <fullName evidence="5">Benzoylformate decarboxylase</fullName>
        <ecNumber evidence="5">4.1.1.7</ecNumber>
    </submittedName>
</protein>
<evidence type="ECO:0000256" key="3">
    <source>
        <dbReference type="SAM" id="MobiDB-lite"/>
    </source>
</evidence>
<feature type="non-terminal residue" evidence="5">
    <location>
        <position position="1"/>
    </location>
</feature>
<proteinExistence type="inferred from homology"/>
<dbReference type="SUPFAM" id="SSF52518">
    <property type="entry name" value="Thiamin diphosphate-binding fold (THDP-binding)"/>
    <property type="match status" value="1"/>
</dbReference>
<dbReference type="InterPro" id="IPR045229">
    <property type="entry name" value="TPP_enz"/>
</dbReference>
<feature type="region of interest" description="Disordered" evidence="3">
    <location>
        <begin position="1"/>
        <end position="24"/>
    </location>
</feature>
<evidence type="ECO:0000256" key="1">
    <source>
        <dbReference type="ARBA" id="ARBA00007812"/>
    </source>
</evidence>
<dbReference type="InterPro" id="IPR000399">
    <property type="entry name" value="TPP-bd_CS"/>
</dbReference>
<keyword evidence="2" id="KW-0786">Thiamine pyrophosphate</keyword>
<dbReference type="GO" id="GO:0003984">
    <property type="term" value="F:acetolactate synthase activity"/>
    <property type="evidence" value="ECO:0007669"/>
    <property type="project" value="TreeGrafter"/>
</dbReference>
<dbReference type="GO" id="GO:0050660">
    <property type="term" value="F:flavin adenine dinucleotide binding"/>
    <property type="evidence" value="ECO:0007669"/>
    <property type="project" value="TreeGrafter"/>
</dbReference>
<dbReference type="GO" id="GO:0050695">
    <property type="term" value="F:benzoylformate decarboxylase activity"/>
    <property type="evidence" value="ECO:0007669"/>
    <property type="project" value="UniProtKB-EC"/>
</dbReference>
<dbReference type="Gene3D" id="3.40.50.970">
    <property type="match status" value="1"/>
</dbReference>
<evidence type="ECO:0000313" key="6">
    <source>
        <dbReference type="Proteomes" id="UP000430232"/>
    </source>
</evidence>
<dbReference type="GO" id="GO:0044281">
    <property type="term" value="P:small molecule metabolic process"/>
    <property type="evidence" value="ECO:0007669"/>
    <property type="project" value="UniProtKB-ARBA"/>
</dbReference>
<evidence type="ECO:0000313" key="5">
    <source>
        <dbReference type="EMBL" id="KAB0637836.1"/>
    </source>
</evidence>
<name>A0A6H9TIW3_9BURK</name>
<organism evidence="5 6">
    <name type="scientific">Burkholderia latens</name>
    <dbReference type="NCBI Taxonomy" id="488446"/>
    <lineage>
        <taxon>Bacteria</taxon>
        <taxon>Pseudomonadati</taxon>
        <taxon>Pseudomonadota</taxon>
        <taxon>Betaproteobacteria</taxon>
        <taxon>Burkholderiales</taxon>
        <taxon>Burkholderiaceae</taxon>
        <taxon>Burkholderia</taxon>
        <taxon>Burkholderia cepacia complex</taxon>
    </lineage>
</organism>
<keyword evidence="6" id="KW-1185">Reference proteome</keyword>
<dbReference type="EC" id="4.1.1.7" evidence="5"/>
<dbReference type="PANTHER" id="PTHR18968">
    <property type="entry name" value="THIAMINE PYROPHOSPHATE ENZYMES"/>
    <property type="match status" value="1"/>
</dbReference>
<dbReference type="CDD" id="cd02002">
    <property type="entry name" value="TPP_BFDC"/>
    <property type="match status" value="1"/>
</dbReference>
<dbReference type="GO" id="GO:0030976">
    <property type="term" value="F:thiamine pyrophosphate binding"/>
    <property type="evidence" value="ECO:0007669"/>
    <property type="project" value="InterPro"/>
</dbReference>
<dbReference type="Proteomes" id="UP000430232">
    <property type="component" value="Unassembled WGS sequence"/>
</dbReference>
<comment type="caution">
    <text evidence="5">The sequence shown here is derived from an EMBL/GenBank/DDBJ whole genome shotgun (WGS) entry which is preliminary data.</text>
</comment>
<dbReference type="Pfam" id="PF02775">
    <property type="entry name" value="TPP_enzyme_C"/>
    <property type="match status" value="1"/>
</dbReference>
<dbReference type="RefSeq" id="WP_249043820.1">
    <property type="nucleotide sequence ID" value="NZ_VZOJ01000062.1"/>
</dbReference>
<feature type="domain" description="Thiamine pyrophosphate enzyme TPP-binding" evidence="4">
    <location>
        <begin position="69"/>
        <end position="214"/>
    </location>
</feature>
<evidence type="ECO:0000256" key="2">
    <source>
        <dbReference type="ARBA" id="ARBA00023052"/>
    </source>
</evidence>
<dbReference type="EMBL" id="VZOJ01000062">
    <property type="protein sequence ID" value="KAB0637836.1"/>
    <property type="molecule type" value="Genomic_DNA"/>
</dbReference>
<gene>
    <name evidence="5" type="ORF">F7R21_20785</name>
</gene>
<dbReference type="InterPro" id="IPR029061">
    <property type="entry name" value="THDP-binding"/>
</dbReference>
<sequence length="217" mass="22910">LAARDLLARPAPRERPMPAPRPARARVEAPAAGERMSVAFALQTLADVRDAHDAHDVVVEEAPSARPVMQDYLPFTCSGTFYTMDSGGLGYGMPAAVGVALAQPGRRVIALIGDGSSLYSIQALWSAAQLKLPITFVILNNRRYAALQDFAPVFGFGAGDLVQGTDLPDLDFVALAQGMGCRGVRVADAARLRATLTEVLADAPRADTPVVVDVEVA</sequence>
<dbReference type="GO" id="GO:0000287">
    <property type="term" value="F:magnesium ion binding"/>
    <property type="evidence" value="ECO:0007669"/>
    <property type="project" value="InterPro"/>
</dbReference>
<feature type="compositionally biased region" description="Low complexity" evidence="3">
    <location>
        <begin position="1"/>
        <end position="10"/>
    </location>
</feature>
<dbReference type="AlphaFoldDB" id="A0A6H9TIW3"/>
<reference evidence="5 6" key="1">
    <citation type="submission" date="2019-09" db="EMBL/GenBank/DDBJ databases">
        <title>Draft genome sequences of 48 bacterial type strains from the CCUG.</title>
        <authorList>
            <person name="Tunovic T."/>
            <person name="Pineiro-Iglesias B."/>
            <person name="Unosson C."/>
            <person name="Inganas E."/>
            <person name="Ohlen M."/>
            <person name="Cardew S."/>
            <person name="Jensie-Markopoulos S."/>
            <person name="Salva-Serra F."/>
            <person name="Jaen-Luchoro D."/>
            <person name="Karlsson R."/>
            <person name="Svensson-Stadler L."/>
            <person name="Chun J."/>
            <person name="Moore E."/>
        </authorList>
    </citation>
    <scope>NUCLEOTIDE SEQUENCE [LARGE SCALE GENOMIC DNA]</scope>
    <source>
        <strain evidence="5 6">CCUG 54555</strain>
    </source>
</reference>
<dbReference type="InterPro" id="IPR011766">
    <property type="entry name" value="TPP_enzyme_TPP-bd"/>
</dbReference>
<dbReference type="PROSITE" id="PS00187">
    <property type="entry name" value="TPP_ENZYMES"/>
    <property type="match status" value="1"/>
</dbReference>
<dbReference type="PANTHER" id="PTHR18968:SF133">
    <property type="entry name" value="BENZOYLFORMATE DECARBOXYLASE"/>
    <property type="match status" value="1"/>
</dbReference>
<comment type="similarity">
    <text evidence="1">Belongs to the TPP enzyme family.</text>
</comment>
<accession>A0A6H9TIW3</accession>
<evidence type="ECO:0000259" key="4">
    <source>
        <dbReference type="Pfam" id="PF02775"/>
    </source>
</evidence>
<keyword evidence="5" id="KW-0456">Lyase</keyword>